<dbReference type="Gene3D" id="2.160.20.20">
    <property type="match status" value="2"/>
</dbReference>
<name>A0A7W6JTC8_9SPHN</name>
<protein>
    <recommendedName>
        <fullName evidence="3">Autotransporter domain-containing protein</fullName>
    </recommendedName>
</protein>
<evidence type="ECO:0000259" key="3">
    <source>
        <dbReference type="PROSITE" id="PS51208"/>
    </source>
</evidence>
<evidence type="ECO:0000313" key="5">
    <source>
        <dbReference type="Proteomes" id="UP000557392"/>
    </source>
</evidence>
<feature type="domain" description="Autotransporter" evidence="3">
    <location>
        <begin position="1209"/>
        <end position="1480"/>
    </location>
</feature>
<keyword evidence="5" id="KW-1185">Reference proteome</keyword>
<reference evidence="4 5" key="1">
    <citation type="submission" date="2020-08" db="EMBL/GenBank/DDBJ databases">
        <title>Genomic Encyclopedia of Type Strains, Phase IV (KMG-IV): sequencing the most valuable type-strain genomes for metagenomic binning, comparative biology and taxonomic classification.</title>
        <authorList>
            <person name="Goeker M."/>
        </authorList>
    </citation>
    <scope>NUCLEOTIDE SEQUENCE [LARGE SCALE GENOMIC DNA]</scope>
    <source>
        <strain evidence="4 5">DSM 101806</strain>
    </source>
</reference>
<dbReference type="SUPFAM" id="SSF51126">
    <property type="entry name" value="Pectin lyase-like"/>
    <property type="match status" value="1"/>
</dbReference>
<dbReference type="InterPro" id="IPR011050">
    <property type="entry name" value="Pectin_lyase_fold/virulence"/>
</dbReference>
<evidence type="ECO:0000256" key="1">
    <source>
        <dbReference type="SAM" id="MobiDB-lite"/>
    </source>
</evidence>
<sequence>MPLMVRTAAPQARMSRRPSKRSFWGASAGALVALLATTPALAQADQQCGPVVAGTVQCAPSDDAHPTGVRYDLSAQPPQDLTLVIPPETVISTTDDETAGISISTGGGAITVSAAGSTVQTAGWRSTGVRAVSAEGNVTVEAGTVTTSGYRADGIVADTGNGGSIRITADQVSTSGEAAFGVRANTPNGDIAIHTGGVSTYGLGADAIYAATSHGNTTIETGAAYAWGGSARGIVAYASGTTTIHAETVATSGGGYGTEADATAVTAIGTAVDVAISGGVRTNGDYATGIFARSNLVYSDDEVTPTISVSAGSVSTSGAFSDGIVALNYSESGAVHVDVGSVDTRGPASFGIYAGGNGDVSVQAGNVTTLGTGSQGVHAVSFGGDITVTTGNVATSGEHSHGVYAINYSEGSVTVKTGDVKTRRDYSIGIGALSIGDVSVDAHSVQVSGYGSQGIVAYSVAGSVDVQAGTVSTLGGKGTGIGAYSFAEGETAHITVGSVETRGDYAVGALALSGGGLASIDVTGTITTAGEHSEGIAASGIALNGGDAVVINAATVITTGGGARGISASGSLGDVRINVDKVITSGDLGGGRHSTWAEGILASTYSGTIFIDAGSVETSGRGGAGIDAQANFGNIAIKADTVSTAGIHAPAIVTAAMDGWTTIEAGTVKTTGDDSEGIIARSVPMDIYSDVDRSISIKAESIATTGNRSDAVYAVGAGAITVDAGAIATSGADARGVYAASVYDDVRVIVDSLKTTGAGATGIFALSPYANVSVEAGSVETRGDATDAIRAGGLNAAVTAQNVTVTGADSRAIDMLAASGDAVLKAGAITGSGAGNIGAVVTSYDGDTSIQVDRITLTGAGSIGIAARAIGGNLTVSSGAVSTTGTAIDATASGDVGITIRGATKSQGDAIVATGNNISLTIAAGGSVSGVNGVVVSAQTYVPPAEPGEGEAQSQRAAADPMHRFTLTNAGLLEGGSGYALRVDAGTATIANSGTIKGRLLLGDGDDLLTNTGLFLATADSDFGTGNDRFVNQGTVRIGAAGAPAASVTLLGLERFENAGGTIDLSNGHAGDTFTLPKDYVGSNGARVALDVGGGTTDRLVIGGAATGSTTVLLADVGNANAVLTGQAPVALIQVGAGSSANAFTLANSDIGLVHYDLGFDAASGKFLLRNAAGTPVYRLARLNETLANAWSRGTDTVATHLAGARDAGTAQSSALWGISGGGSERIRQTRSINGSDTAVGYRQDEVEARIGYDFGVGNAGRPGFGITGGYINSKVNFSGSAAHATADSLDLGGYGRLSSGRFFANGSVSVAFHSLKVVDRGLGYSDDVSGRSVGAQAEAGARFGGNAFFVEPSARLSWSHTSLGDVAALSQTVSLDSLTSVRGTFGARLGGTTHLGATPATFYGGVHYVHEFAGKSDATLFSSTASDTISGLALPDQVRASIGTSIGGTGPVSGFVQADSAFGSGRRGAGGRIGIRYGF</sequence>
<evidence type="ECO:0000313" key="4">
    <source>
        <dbReference type="EMBL" id="MBB4099237.1"/>
    </source>
</evidence>
<feature type="region of interest" description="Disordered" evidence="1">
    <location>
        <begin position="1"/>
        <end position="20"/>
    </location>
</feature>
<dbReference type="EMBL" id="JACIEH010000002">
    <property type="protein sequence ID" value="MBB4099237.1"/>
    <property type="molecule type" value="Genomic_DNA"/>
</dbReference>
<dbReference type="InterPro" id="IPR012332">
    <property type="entry name" value="Autotransporter_pectin_lyase_C"/>
</dbReference>
<proteinExistence type="predicted"/>
<dbReference type="InterPro" id="IPR036709">
    <property type="entry name" value="Autotransporte_beta_dom_sf"/>
</dbReference>
<dbReference type="InterPro" id="IPR005546">
    <property type="entry name" value="Autotransporte_beta"/>
</dbReference>
<dbReference type="Proteomes" id="UP000557392">
    <property type="component" value="Unassembled WGS sequence"/>
</dbReference>
<comment type="caution">
    <text evidence="4">The sequence shown here is derived from an EMBL/GenBank/DDBJ whole genome shotgun (WGS) entry which is preliminary data.</text>
</comment>
<dbReference type="Pfam" id="PF03797">
    <property type="entry name" value="Autotransporter"/>
    <property type="match status" value="1"/>
</dbReference>
<feature type="chain" id="PRO_5031222878" description="Autotransporter domain-containing protein" evidence="2">
    <location>
        <begin position="43"/>
        <end position="1480"/>
    </location>
</feature>
<keyword evidence="2" id="KW-0732">Signal</keyword>
<organism evidence="4 5">
    <name type="scientific">Sphingomonas kyeonggiensis</name>
    <dbReference type="NCBI Taxonomy" id="1268553"/>
    <lineage>
        <taxon>Bacteria</taxon>
        <taxon>Pseudomonadati</taxon>
        <taxon>Pseudomonadota</taxon>
        <taxon>Alphaproteobacteria</taxon>
        <taxon>Sphingomonadales</taxon>
        <taxon>Sphingomonadaceae</taxon>
        <taxon>Sphingomonas</taxon>
    </lineage>
</organism>
<feature type="signal peptide" evidence="2">
    <location>
        <begin position="1"/>
        <end position="42"/>
    </location>
</feature>
<dbReference type="SMART" id="SM00869">
    <property type="entry name" value="Autotransporter"/>
    <property type="match status" value="1"/>
</dbReference>
<dbReference type="PROSITE" id="PS51208">
    <property type="entry name" value="AUTOTRANSPORTER"/>
    <property type="match status" value="1"/>
</dbReference>
<dbReference type="Gene3D" id="2.40.128.130">
    <property type="entry name" value="Autotransporter beta-domain"/>
    <property type="match status" value="1"/>
</dbReference>
<dbReference type="SUPFAM" id="SSF103515">
    <property type="entry name" value="Autotransporter"/>
    <property type="match status" value="1"/>
</dbReference>
<evidence type="ECO:0000256" key="2">
    <source>
        <dbReference type="SAM" id="SignalP"/>
    </source>
</evidence>
<accession>A0A7W6JTC8</accession>
<dbReference type="RefSeq" id="WP_183998530.1">
    <property type="nucleotide sequence ID" value="NZ_JACIEH010000002.1"/>
</dbReference>
<gene>
    <name evidence="4" type="ORF">GGR46_002801</name>
</gene>